<proteinExistence type="predicted"/>
<organism evidence="2 3">
    <name type="scientific">Paxillus rubicundulus Ve08.2h10</name>
    <dbReference type="NCBI Taxonomy" id="930991"/>
    <lineage>
        <taxon>Eukaryota</taxon>
        <taxon>Fungi</taxon>
        <taxon>Dikarya</taxon>
        <taxon>Basidiomycota</taxon>
        <taxon>Agaricomycotina</taxon>
        <taxon>Agaricomycetes</taxon>
        <taxon>Agaricomycetidae</taxon>
        <taxon>Boletales</taxon>
        <taxon>Paxilineae</taxon>
        <taxon>Paxillaceae</taxon>
        <taxon>Paxillus</taxon>
    </lineage>
</organism>
<evidence type="ECO:0000256" key="1">
    <source>
        <dbReference type="SAM" id="MobiDB-lite"/>
    </source>
</evidence>
<accession>A0A0D0CUY4</accession>
<sequence>MNSKENTPGYSNMQVSHSQPVNNYAGLQDKQDNNHVATMCSSPLMVPLVVKRLGIPKIPAIILEMMGGKGIPCLDRQVDEYRLNNNEDQDIEVRCNKRDNRTQQGGRGELDDEDEGTRETPSVHAHSGGANGDEAAVNPMDNQTEDDSCNPSDTEDEKGPAVS</sequence>
<dbReference type="InParanoid" id="A0A0D0CUY4"/>
<dbReference type="EMBL" id="KN828476">
    <property type="protein sequence ID" value="KIK74906.1"/>
    <property type="molecule type" value="Genomic_DNA"/>
</dbReference>
<reference evidence="2 3" key="1">
    <citation type="submission" date="2014-04" db="EMBL/GenBank/DDBJ databases">
        <authorList>
            <consortium name="DOE Joint Genome Institute"/>
            <person name="Kuo A."/>
            <person name="Kohler A."/>
            <person name="Jargeat P."/>
            <person name="Nagy L.G."/>
            <person name="Floudas D."/>
            <person name="Copeland A."/>
            <person name="Barry K.W."/>
            <person name="Cichocki N."/>
            <person name="Veneault-Fourrey C."/>
            <person name="LaButti K."/>
            <person name="Lindquist E.A."/>
            <person name="Lipzen A."/>
            <person name="Lundell T."/>
            <person name="Morin E."/>
            <person name="Murat C."/>
            <person name="Sun H."/>
            <person name="Tunlid A."/>
            <person name="Henrissat B."/>
            <person name="Grigoriev I.V."/>
            <person name="Hibbett D.S."/>
            <person name="Martin F."/>
            <person name="Nordberg H.P."/>
            <person name="Cantor M.N."/>
            <person name="Hua S.X."/>
        </authorList>
    </citation>
    <scope>NUCLEOTIDE SEQUENCE [LARGE SCALE GENOMIC DNA]</scope>
    <source>
        <strain evidence="2 3">Ve08.2h10</strain>
    </source>
</reference>
<dbReference type="Proteomes" id="UP000054538">
    <property type="component" value="Unassembled WGS sequence"/>
</dbReference>
<evidence type="ECO:0000313" key="2">
    <source>
        <dbReference type="EMBL" id="KIK74906.1"/>
    </source>
</evidence>
<evidence type="ECO:0000313" key="3">
    <source>
        <dbReference type="Proteomes" id="UP000054538"/>
    </source>
</evidence>
<name>A0A0D0CUY4_9AGAM</name>
<reference evidence="3" key="2">
    <citation type="submission" date="2015-01" db="EMBL/GenBank/DDBJ databases">
        <title>Evolutionary Origins and Diversification of the Mycorrhizal Mutualists.</title>
        <authorList>
            <consortium name="DOE Joint Genome Institute"/>
            <consortium name="Mycorrhizal Genomics Consortium"/>
            <person name="Kohler A."/>
            <person name="Kuo A."/>
            <person name="Nagy L.G."/>
            <person name="Floudas D."/>
            <person name="Copeland A."/>
            <person name="Barry K.W."/>
            <person name="Cichocki N."/>
            <person name="Veneault-Fourrey C."/>
            <person name="LaButti K."/>
            <person name="Lindquist E.A."/>
            <person name="Lipzen A."/>
            <person name="Lundell T."/>
            <person name="Morin E."/>
            <person name="Murat C."/>
            <person name="Riley R."/>
            <person name="Ohm R."/>
            <person name="Sun H."/>
            <person name="Tunlid A."/>
            <person name="Henrissat B."/>
            <person name="Grigoriev I.V."/>
            <person name="Hibbett D.S."/>
            <person name="Martin F."/>
        </authorList>
    </citation>
    <scope>NUCLEOTIDE SEQUENCE [LARGE SCALE GENOMIC DNA]</scope>
    <source>
        <strain evidence="3">Ve08.2h10</strain>
    </source>
</reference>
<feature type="non-terminal residue" evidence="2">
    <location>
        <position position="163"/>
    </location>
</feature>
<feature type="region of interest" description="Disordered" evidence="1">
    <location>
        <begin position="94"/>
        <end position="163"/>
    </location>
</feature>
<keyword evidence="3" id="KW-1185">Reference proteome</keyword>
<dbReference type="AlphaFoldDB" id="A0A0D0CUY4"/>
<feature type="compositionally biased region" description="Acidic residues" evidence="1">
    <location>
        <begin position="143"/>
        <end position="156"/>
    </location>
</feature>
<gene>
    <name evidence="2" type="ORF">PAXRUDRAFT_29127</name>
</gene>
<feature type="non-terminal residue" evidence="2">
    <location>
        <position position="1"/>
    </location>
</feature>
<protein>
    <submittedName>
        <fullName evidence="2">Uncharacterized protein</fullName>
    </submittedName>
</protein>
<dbReference type="HOGENOM" id="CLU_1631063_0_0_1"/>